<feature type="domain" description="GCF C-terminal" evidence="6">
    <location>
        <begin position="598"/>
        <end position="801"/>
    </location>
</feature>
<evidence type="ECO:0000256" key="4">
    <source>
        <dbReference type="SAM" id="Coils"/>
    </source>
</evidence>
<dbReference type="OrthoDB" id="429427at2759"/>
<comment type="subcellular location">
    <subcellularLocation>
        <location evidence="1">Nucleus</location>
    </subcellularLocation>
</comment>
<dbReference type="EMBL" id="JADCNM010000012">
    <property type="protein sequence ID" value="KAG0459332.1"/>
    <property type="molecule type" value="Genomic_DNA"/>
</dbReference>
<feature type="region of interest" description="Disordered" evidence="5">
    <location>
        <begin position="156"/>
        <end position="182"/>
    </location>
</feature>
<feature type="compositionally biased region" description="Polar residues" evidence="5">
    <location>
        <begin position="105"/>
        <end position="118"/>
    </location>
</feature>
<dbReference type="InterPro" id="IPR028211">
    <property type="entry name" value="Ntr2"/>
</dbReference>
<keyword evidence="3" id="KW-0539">Nucleus</keyword>
<comment type="similarity">
    <text evidence="2">Belongs to the GCF family.</text>
</comment>
<feature type="region of interest" description="Disordered" evidence="5">
    <location>
        <begin position="1"/>
        <end position="120"/>
    </location>
</feature>
<dbReference type="InterPro" id="IPR012890">
    <property type="entry name" value="GCFC2-like"/>
</dbReference>
<dbReference type="Pfam" id="PF07842">
    <property type="entry name" value="GCFC"/>
    <property type="match status" value="1"/>
</dbReference>
<dbReference type="PANTHER" id="PTHR12214">
    <property type="entry name" value="GC-RICH SEQUENCE DNA-BINDING FACTOR"/>
    <property type="match status" value="1"/>
</dbReference>
<evidence type="ECO:0000313" key="8">
    <source>
        <dbReference type="Proteomes" id="UP000639772"/>
    </source>
</evidence>
<accession>A0A835PXI0</accession>
<reference evidence="7 8" key="1">
    <citation type="journal article" date="2020" name="Nat. Food">
        <title>A phased Vanilla planifolia genome enables genetic improvement of flavour and production.</title>
        <authorList>
            <person name="Hasing T."/>
            <person name="Tang H."/>
            <person name="Brym M."/>
            <person name="Khazi F."/>
            <person name="Huang T."/>
            <person name="Chambers A.H."/>
        </authorList>
    </citation>
    <scope>NUCLEOTIDE SEQUENCE [LARGE SCALE GENOMIC DNA]</scope>
    <source>
        <tissue evidence="7">Leaf</tissue>
    </source>
</reference>
<protein>
    <recommendedName>
        <fullName evidence="6">GCF C-terminal domain-containing protein</fullName>
    </recommendedName>
</protein>
<feature type="compositionally biased region" description="Low complexity" evidence="5">
    <location>
        <begin position="30"/>
        <end position="40"/>
    </location>
</feature>
<feature type="compositionally biased region" description="Basic and acidic residues" evidence="5">
    <location>
        <begin position="52"/>
        <end position="62"/>
    </location>
</feature>
<dbReference type="GO" id="GO:0003677">
    <property type="term" value="F:DNA binding"/>
    <property type="evidence" value="ECO:0007669"/>
    <property type="project" value="InterPro"/>
</dbReference>
<proteinExistence type="inferred from homology"/>
<dbReference type="Proteomes" id="UP000639772">
    <property type="component" value="Chromosome 12"/>
</dbReference>
<evidence type="ECO:0000256" key="1">
    <source>
        <dbReference type="ARBA" id="ARBA00004123"/>
    </source>
</evidence>
<feature type="coiled-coil region" evidence="4">
    <location>
        <begin position="424"/>
        <end position="451"/>
    </location>
</feature>
<name>A0A835PXI0_VANPL</name>
<sequence>MSGSSRVRNFRRRSEEDDANGEEKANPRPATNSTSASTTAGRSQTLTKPKISKTEGPKRLSFAEEEEEESSAVIKFSRSTARTLAVGGSSIHKLTSSHDRSSSSTPNLPSNVQPQTGEYTKEKLLELQKNARPLGGSIPKPQKSNLHAEPVIVLKGLVKPPMSPPPPPPRQYMEEEAEEDKERFAKLDIDGKSKASAVIPDQATINAIRAKRERLRQSRGPAPDYISLDSGGVLASRSLGGGSSDDEDNDFQGRIALFGDKKDTKAKKGVFEEVDERLNVVEEKILDDEDEEERRWEEEQFRKGLGKRIDDASNQVSANTFMQTATLQPVSHSPLTSVPGVTLGKELMSIPQQADAATKALLDSVSRMKEMHSRTLTSLARNDENLSEALSNVNSLEKSFRDTGKRYEFMQQLRDFISVTCDFLKDKASLIEELEEEMQKLHERRSAVIEERRAADIADEDGEIETAVIAARSVLDKGSSSAYIAAATSAAQAALAAARESSNLAVQLDEFGRDVNLQKRMDFTRRELKHEKRRRLRADSKRLSSIRRENGIANQIEGEMSSDGSDSESSAYSSTLKELLQTAKEVFSDAADEYSKLSVVKDRFERWKKEYLPSYRDAYIPLSAPSIFSPYVRLELLEWDPLYKTTDFFDMEWHKILLDYGSSGGEINFEPDDADANLIPELVEKVALPILHHDIAYCWDIFSTRMTENAVFATNLIISYVPISRNAILELLEVVHRRVAEAIANLGIPAWDTTLMRVVPGAAQLAAYRFGTSIRLMRNICLWKDILALPVLEKLALQELLIGKLLPHIRSIMPSLHDAITKLERIIASLDGVWYGPNVTADHRQKLQPLVECVAEIGKKLERRHASGVNIEETIGLARRLKTILVQLNEYDRARMMLKVFNLKEAL</sequence>
<dbReference type="GO" id="GO:0000390">
    <property type="term" value="P:spliceosomal complex disassembly"/>
    <property type="evidence" value="ECO:0007669"/>
    <property type="project" value="InterPro"/>
</dbReference>
<evidence type="ECO:0000313" key="7">
    <source>
        <dbReference type="EMBL" id="KAG0459332.1"/>
    </source>
</evidence>
<organism evidence="7 8">
    <name type="scientific">Vanilla planifolia</name>
    <name type="common">Vanilla</name>
    <dbReference type="NCBI Taxonomy" id="51239"/>
    <lineage>
        <taxon>Eukaryota</taxon>
        <taxon>Viridiplantae</taxon>
        <taxon>Streptophyta</taxon>
        <taxon>Embryophyta</taxon>
        <taxon>Tracheophyta</taxon>
        <taxon>Spermatophyta</taxon>
        <taxon>Magnoliopsida</taxon>
        <taxon>Liliopsida</taxon>
        <taxon>Asparagales</taxon>
        <taxon>Orchidaceae</taxon>
        <taxon>Vanilloideae</taxon>
        <taxon>Vanilleae</taxon>
        <taxon>Vanilla</taxon>
    </lineage>
</organism>
<feature type="compositionally biased region" description="Pro residues" evidence="5">
    <location>
        <begin position="161"/>
        <end position="170"/>
    </location>
</feature>
<evidence type="ECO:0000256" key="2">
    <source>
        <dbReference type="ARBA" id="ARBA00010801"/>
    </source>
</evidence>
<dbReference type="InterPro" id="IPR022783">
    <property type="entry name" value="GCFC_dom"/>
</dbReference>
<dbReference type="PANTHER" id="PTHR12214:SF0">
    <property type="entry name" value="LD29489P"/>
    <property type="match status" value="1"/>
</dbReference>
<dbReference type="Pfam" id="PF15458">
    <property type="entry name" value="NTR2"/>
    <property type="match status" value="1"/>
</dbReference>
<dbReference type="GO" id="GO:0071008">
    <property type="term" value="C:U2-type post-mRNA release spliceosomal complex"/>
    <property type="evidence" value="ECO:0007669"/>
    <property type="project" value="InterPro"/>
</dbReference>
<comment type="caution">
    <text evidence="7">The sequence shown here is derived from an EMBL/GenBank/DDBJ whole genome shotgun (WGS) entry which is preliminary data.</text>
</comment>
<evidence type="ECO:0000256" key="5">
    <source>
        <dbReference type="SAM" id="MobiDB-lite"/>
    </source>
</evidence>
<keyword evidence="4" id="KW-0175">Coiled coil</keyword>
<gene>
    <name evidence="7" type="ORF">HPP92_022460</name>
</gene>
<dbReference type="AlphaFoldDB" id="A0A835PXI0"/>
<evidence type="ECO:0000256" key="3">
    <source>
        <dbReference type="ARBA" id="ARBA00023242"/>
    </source>
</evidence>
<evidence type="ECO:0000259" key="6">
    <source>
        <dbReference type="Pfam" id="PF07842"/>
    </source>
</evidence>